<dbReference type="Proteomes" id="UP001054252">
    <property type="component" value="Unassembled WGS sequence"/>
</dbReference>
<protein>
    <submittedName>
        <fullName evidence="1">Uncharacterized protein</fullName>
    </submittedName>
</protein>
<keyword evidence="2" id="KW-1185">Reference proteome</keyword>
<name>A0AAV5LQA1_9ROSI</name>
<gene>
    <name evidence="1" type="ORF">SLEP1_g47105</name>
</gene>
<evidence type="ECO:0000313" key="2">
    <source>
        <dbReference type="Proteomes" id="UP001054252"/>
    </source>
</evidence>
<organism evidence="1 2">
    <name type="scientific">Rubroshorea leprosula</name>
    <dbReference type="NCBI Taxonomy" id="152421"/>
    <lineage>
        <taxon>Eukaryota</taxon>
        <taxon>Viridiplantae</taxon>
        <taxon>Streptophyta</taxon>
        <taxon>Embryophyta</taxon>
        <taxon>Tracheophyta</taxon>
        <taxon>Spermatophyta</taxon>
        <taxon>Magnoliopsida</taxon>
        <taxon>eudicotyledons</taxon>
        <taxon>Gunneridae</taxon>
        <taxon>Pentapetalae</taxon>
        <taxon>rosids</taxon>
        <taxon>malvids</taxon>
        <taxon>Malvales</taxon>
        <taxon>Dipterocarpaceae</taxon>
        <taxon>Rubroshorea</taxon>
    </lineage>
</organism>
<dbReference type="EMBL" id="BPVZ01000133">
    <property type="protein sequence ID" value="GKV39314.1"/>
    <property type="molecule type" value="Genomic_DNA"/>
</dbReference>
<sequence>MSKRALREGQNNSSLVYDKVRKVKNVQYCGNWDLENYANNRYHVHILVLDNDPPSSPLYPPLLFQMELPQQPSIISYFCSSFQRVELPVTK</sequence>
<proteinExistence type="predicted"/>
<comment type="caution">
    <text evidence="1">The sequence shown here is derived from an EMBL/GenBank/DDBJ whole genome shotgun (WGS) entry which is preliminary data.</text>
</comment>
<accession>A0AAV5LQA1</accession>
<dbReference type="AlphaFoldDB" id="A0AAV5LQA1"/>
<evidence type="ECO:0000313" key="1">
    <source>
        <dbReference type="EMBL" id="GKV39314.1"/>
    </source>
</evidence>
<reference evidence="1 2" key="1">
    <citation type="journal article" date="2021" name="Commun. Biol.">
        <title>The genome of Shorea leprosula (Dipterocarpaceae) highlights the ecological relevance of drought in aseasonal tropical rainforests.</title>
        <authorList>
            <person name="Ng K.K.S."/>
            <person name="Kobayashi M.J."/>
            <person name="Fawcett J.A."/>
            <person name="Hatakeyama M."/>
            <person name="Paape T."/>
            <person name="Ng C.H."/>
            <person name="Ang C.C."/>
            <person name="Tnah L.H."/>
            <person name="Lee C.T."/>
            <person name="Nishiyama T."/>
            <person name="Sese J."/>
            <person name="O'Brien M.J."/>
            <person name="Copetti D."/>
            <person name="Mohd Noor M.I."/>
            <person name="Ong R.C."/>
            <person name="Putra M."/>
            <person name="Sireger I.Z."/>
            <person name="Indrioko S."/>
            <person name="Kosugi Y."/>
            <person name="Izuno A."/>
            <person name="Isagi Y."/>
            <person name="Lee S.L."/>
            <person name="Shimizu K.K."/>
        </authorList>
    </citation>
    <scope>NUCLEOTIDE SEQUENCE [LARGE SCALE GENOMIC DNA]</scope>
    <source>
        <strain evidence="1">214</strain>
    </source>
</reference>